<keyword evidence="11" id="KW-0862">Zinc</keyword>
<evidence type="ECO:0000256" key="2">
    <source>
        <dbReference type="ARBA" id="ARBA00001970"/>
    </source>
</evidence>
<dbReference type="GO" id="GO:0020037">
    <property type="term" value="F:heme binding"/>
    <property type="evidence" value="ECO:0007669"/>
    <property type="project" value="InterPro"/>
</dbReference>
<keyword evidence="14 17" id="KW-0560">Oxidoreductase</keyword>
<dbReference type="SUPFAM" id="SSF52218">
    <property type="entry name" value="Flavoproteins"/>
    <property type="match status" value="1"/>
</dbReference>
<evidence type="ECO:0000256" key="9">
    <source>
        <dbReference type="ARBA" id="ARBA00022723"/>
    </source>
</evidence>
<dbReference type="OrthoDB" id="1688044at2759"/>
<evidence type="ECO:0000256" key="14">
    <source>
        <dbReference type="ARBA" id="ARBA00023002"/>
    </source>
</evidence>
<dbReference type="InterPro" id="IPR039261">
    <property type="entry name" value="FNR_nucleotide-bd"/>
</dbReference>
<evidence type="ECO:0000256" key="11">
    <source>
        <dbReference type="ARBA" id="ARBA00022833"/>
    </source>
</evidence>
<dbReference type="Pfam" id="PF02898">
    <property type="entry name" value="NO_synthase"/>
    <property type="match status" value="2"/>
</dbReference>
<dbReference type="FunFam" id="1.20.990.10:FF:000002">
    <property type="entry name" value="Nitric oxide synthase"/>
    <property type="match status" value="1"/>
</dbReference>
<dbReference type="Gene3D" id="3.90.440.10">
    <property type="entry name" value="Nitric Oxide Synthase,Heme Domain,Chain A domain 2"/>
    <property type="match status" value="1"/>
</dbReference>
<evidence type="ECO:0000256" key="6">
    <source>
        <dbReference type="ARBA" id="ARBA00022617"/>
    </source>
</evidence>
<accession>A0A8D0CHK4</accession>
<evidence type="ECO:0000256" key="4">
    <source>
        <dbReference type="ARBA" id="ARBA00006267"/>
    </source>
</evidence>
<dbReference type="InterPro" id="IPR044943">
    <property type="entry name" value="NOS_dom_1"/>
</dbReference>
<dbReference type="AlphaFoldDB" id="A0A8D0CHK4"/>
<dbReference type="GO" id="GO:0050661">
    <property type="term" value="F:NADP binding"/>
    <property type="evidence" value="ECO:0007669"/>
    <property type="project" value="InterPro"/>
</dbReference>
<dbReference type="Pfam" id="PF00667">
    <property type="entry name" value="FAD_binding_1"/>
    <property type="match status" value="1"/>
</dbReference>
<keyword evidence="9 17" id="KW-0479">Metal-binding</keyword>
<keyword evidence="5" id="KW-0963">Cytoplasm</keyword>
<comment type="cofactor">
    <cofactor evidence="1">
        <name>(6R)-L-erythro-5,6,7,8-tetrahydrobiopterin</name>
        <dbReference type="ChEBI" id="CHEBI:59560"/>
    </cofactor>
</comment>
<evidence type="ECO:0000313" key="21">
    <source>
        <dbReference type="Ensembl" id="ENSSFOP00015070353.1"/>
    </source>
</evidence>
<dbReference type="PANTHER" id="PTHR43410:SF4">
    <property type="entry name" value="NITRIC OXIDE SYNTHASE"/>
    <property type="match status" value="1"/>
</dbReference>
<dbReference type="InterPro" id="IPR029039">
    <property type="entry name" value="Flavoprotein-like_sf"/>
</dbReference>
<dbReference type="FunFam" id="3.90.1230.10:FF:000001">
    <property type="entry name" value="Nitric oxide synthase, brain"/>
    <property type="match status" value="1"/>
</dbReference>
<evidence type="ECO:0000313" key="22">
    <source>
        <dbReference type="Proteomes" id="UP000694397"/>
    </source>
</evidence>
<evidence type="ECO:0000256" key="16">
    <source>
        <dbReference type="ARBA" id="ARBA00047419"/>
    </source>
</evidence>
<dbReference type="GO" id="GO:0005516">
    <property type="term" value="F:calmodulin binding"/>
    <property type="evidence" value="ECO:0007669"/>
    <property type="project" value="UniProtKB-KW"/>
</dbReference>
<dbReference type="InterPro" id="IPR023173">
    <property type="entry name" value="NADPH_Cyt_P450_Rdtase_alpha"/>
</dbReference>
<keyword evidence="10 17" id="KW-0274">FAD</keyword>
<dbReference type="GO" id="GO:0006809">
    <property type="term" value="P:nitric oxide biosynthetic process"/>
    <property type="evidence" value="ECO:0007669"/>
    <property type="project" value="InterPro"/>
</dbReference>
<evidence type="ECO:0000256" key="15">
    <source>
        <dbReference type="ARBA" id="ARBA00023004"/>
    </source>
</evidence>
<evidence type="ECO:0000256" key="10">
    <source>
        <dbReference type="ARBA" id="ARBA00022827"/>
    </source>
</evidence>
<dbReference type="PIRSF" id="PIRSF000333">
    <property type="entry name" value="NOS"/>
    <property type="match status" value="1"/>
</dbReference>
<comment type="cofactor">
    <cofactor evidence="17">
        <name>FMN</name>
        <dbReference type="ChEBI" id="CHEBI:58210"/>
    </cofactor>
    <text evidence="17">Binds 1 FMN.</text>
</comment>
<comment type="similarity">
    <text evidence="4 17">Belongs to the NOS family.</text>
</comment>
<keyword evidence="12 17" id="KW-0521">NADP</keyword>
<dbReference type="GO" id="GO:0005829">
    <property type="term" value="C:cytosol"/>
    <property type="evidence" value="ECO:0007669"/>
    <property type="project" value="UniProtKB-SubCell"/>
</dbReference>
<name>A0A8D0CHK4_SCLFO</name>
<evidence type="ECO:0000256" key="8">
    <source>
        <dbReference type="ARBA" id="ARBA00022643"/>
    </source>
</evidence>
<protein>
    <recommendedName>
        <fullName evidence="17">Nitric oxide synthase</fullName>
        <ecNumber evidence="17">1.14.13.39</ecNumber>
    </recommendedName>
</protein>
<dbReference type="Gene3D" id="3.90.340.10">
    <property type="entry name" value="Nitric Oxide Synthase, Chain A, domain 1"/>
    <property type="match status" value="2"/>
</dbReference>
<evidence type="ECO:0000256" key="7">
    <source>
        <dbReference type="ARBA" id="ARBA00022630"/>
    </source>
</evidence>
<gene>
    <name evidence="21" type="primary">NOS2</name>
    <name evidence="21" type="synonym">nos2b</name>
</gene>
<dbReference type="GO" id="GO:0046872">
    <property type="term" value="F:metal ion binding"/>
    <property type="evidence" value="ECO:0007669"/>
    <property type="project" value="UniProtKB-KW"/>
</dbReference>
<dbReference type="GO" id="GO:0050660">
    <property type="term" value="F:flavin adenine dinucleotide binding"/>
    <property type="evidence" value="ECO:0007669"/>
    <property type="project" value="InterPro"/>
</dbReference>
<dbReference type="FunFam" id="3.40.50.360:FF:000019">
    <property type="entry name" value="Nitric oxide synthase"/>
    <property type="match status" value="1"/>
</dbReference>
<feature type="domain" description="Flavodoxin-like" evidence="19">
    <location>
        <begin position="483"/>
        <end position="623"/>
    </location>
</feature>
<sequence>TVFLKLRFCLQKERKNIKSKKTVHLKTIMIFDRLLLRCPFSLQVHNLCDGSTLEDTLHHRAVKSQPCRPKVCQSSVAMPKSLVAEPSRNPTPSQDLLVQAVEFINQYYNSLKTPKTEEHLARVEAVAAEIDATGTYQLTEEELAFGAKHAWRNAARCIGRIQWANLHVFDARKCRTTRDMFRFLCGHMRFATNGGNLRWVRSRRPLPFSPKGWIGNVTSGSVRSKPVYTPLAFPKLCAQLGWTPRYGRFDVLPLVLQANGGDPEIFEIPPELVLEVPMEHPQYEWFQELQLRWYALPAVSNMLLEMGGLEFPGCPFNGWYMGTEIGVRDLCDSQRYNILEQVGRRMGLEIHNLSSLWKDQALVAINVAVIHSFQKHNVTITDHHSAAESFIRHMQAEFKLRGGCPADWTWLVPPMSGSLTPVFHQEMVNYVLSPYFYYQPDPWLTHVWRDKKRRPRKRNVSFGGVARYGYKSISFAMTARVRSTVLYATETGKSQALAKKLNSMLNCAFSSRVLCMEDYNPGDLEKEDFLAVVTSTFGNGDAPENGKVRTFRRHLFALKHLRNKFRYCVFGLGSRVYPRFCAFAHEVDAKLEDLGGRRVTPTGEGDELDGQEEAFSAWAGAAFKEACREFGIHNLLTVQLSGTERPTHTWDPSRYRVQPESFTQDRITALSSIHSKAVLPMKLKRRQNLNSSKSSRATILVVLESEGDVEGVRCLPGEHIGVFPGNPARLVTGILKHLLDAPPTNQSLRLEYHFDYDGDKSWQTDKHIPACTLSQALTYFLDITAPPVQSLLYKLSQLAGQEGHRQQLLTLARDSKQYCAWKEFHRPTFLDVLEEFPSLAITTTFLLSQLPMLKPRLYSMSSSPDLHPRELHLTVAVVKYQTQDGHGPLHHGVCSTWMNTIKEGDMVPCFIHRSSGFHLPPESSIPAILVGAGSGIAPFRSFWQQRLHDMKIKGVMCAAMTLVFGCQSSNKDHLYSEETLEMKRQGVLKNVLPAYSRQPGQPKVYVQDVLRKQLAGEVVRILHQSSGHLYVCGNVEMVHDVACAVQEILGRELDMSSAQAREYLIQLKTEKRFHEDIFGVTFQK</sequence>
<keyword evidence="7" id="KW-0285">Flavoprotein</keyword>
<keyword evidence="22" id="KW-1185">Reference proteome</keyword>
<dbReference type="Gene3D" id="3.90.1230.10">
    <property type="entry name" value="Nitric Oxide Synthase, Chain A, domain 3"/>
    <property type="match status" value="1"/>
</dbReference>
<feature type="binding site" description="axial binding residue" evidence="18">
    <location>
        <position position="157"/>
    </location>
    <ligand>
        <name>heme b</name>
        <dbReference type="ChEBI" id="CHEBI:60344"/>
    </ligand>
    <ligandPart>
        <name>Fe</name>
        <dbReference type="ChEBI" id="CHEBI:18248"/>
    </ligandPart>
</feature>
<dbReference type="InterPro" id="IPR036119">
    <property type="entry name" value="NOS_N_sf"/>
</dbReference>
<dbReference type="InterPro" id="IPR004030">
    <property type="entry name" value="NOS_N"/>
</dbReference>
<evidence type="ECO:0000256" key="5">
    <source>
        <dbReference type="ARBA" id="ARBA00022490"/>
    </source>
</evidence>
<dbReference type="GeneTree" id="ENSGT00940000159752"/>
<evidence type="ECO:0000256" key="3">
    <source>
        <dbReference type="ARBA" id="ARBA00004514"/>
    </source>
</evidence>
<dbReference type="InterPro" id="IPR001094">
    <property type="entry name" value="Flavdoxin-like"/>
</dbReference>
<keyword evidence="15 17" id="KW-0408">Iron</keyword>
<dbReference type="PANTHER" id="PTHR43410">
    <property type="entry name" value="NITRIC OXIDE SYNTHASE OXYGENASE"/>
    <property type="match status" value="1"/>
</dbReference>
<keyword evidence="8 17" id="KW-0288">FMN</keyword>
<dbReference type="Proteomes" id="UP000694397">
    <property type="component" value="Chromosome 10"/>
</dbReference>
<evidence type="ECO:0000256" key="1">
    <source>
        <dbReference type="ARBA" id="ARBA00001950"/>
    </source>
</evidence>
<dbReference type="PROSITE" id="PS60001">
    <property type="entry name" value="NOS"/>
    <property type="match status" value="1"/>
</dbReference>
<evidence type="ECO:0000256" key="13">
    <source>
        <dbReference type="ARBA" id="ARBA00022860"/>
    </source>
</evidence>
<dbReference type="SUPFAM" id="SSF56512">
    <property type="entry name" value="Nitric oxide (NO) synthase oxygenase domain"/>
    <property type="match status" value="1"/>
</dbReference>
<evidence type="ECO:0000256" key="17">
    <source>
        <dbReference type="PIRNR" id="PIRNR000333"/>
    </source>
</evidence>
<evidence type="ECO:0000259" key="19">
    <source>
        <dbReference type="PROSITE" id="PS50902"/>
    </source>
</evidence>
<dbReference type="InterPro" id="IPR003097">
    <property type="entry name" value="CysJ-like_FAD-binding"/>
</dbReference>
<dbReference type="InterPro" id="IPR008254">
    <property type="entry name" value="Flavodoxin/NO_synth"/>
</dbReference>
<dbReference type="PRINTS" id="PR00371">
    <property type="entry name" value="FPNCR"/>
</dbReference>
<comment type="catalytic activity">
    <reaction evidence="16">
        <text>2 L-arginine + 3 NADPH + 4 O2 + H(+) = 2 L-citrulline + 2 nitric oxide + 3 NADP(+) + 4 H2O</text>
        <dbReference type="Rhea" id="RHEA:19897"/>
        <dbReference type="ChEBI" id="CHEBI:15377"/>
        <dbReference type="ChEBI" id="CHEBI:15378"/>
        <dbReference type="ChEBI" id="CHEBI:15379"/>
        <dbReference type="ChEBI" id="CHEBI:16480"/>
        <dbReference type="ChEBI" id="CHEBI:32682"/>
        <dbReference type="ChEBI" id="CHEBI:57743"/>
        <dbReference type="ChEBI" id="CHEBI:57783"/>
        <dbReference type="ChEBI" id="CHEBI:58349"/>
        <dbReference type="EC" id="1.14.13.39"/>
    </reaction>
    <physiologicalReaction direction="left-to-right" evidence="16">
        <dbReference type="Rhea" id="RHEA:19898"/>
    </physiologicalReaction>
</comment>
<dbReference type="Ensembl" id="ENSSFOT00015071945.1">
    <property type="protein sequence ID" value="ENSSFOP00015070353.1"/>
    <property type="gene ID" value="ENSSFOG00015012124.2"/>
</dbReference>
<feature type="domain" description="FAD-binding FR-type" evidence="20">
    <location>
        <begin position="676"/>
        <end position="920"/>
    </location>
</feature>
<dbReference type="PROSITE" id="PS51384">
    <property type="entry name" value="FAD_FR"/>
    <property type="match status" value="1"/>
</dbReference>
<dbReference type="InterPro" id="IPR017938">
    <property type="entry name" value="Riboflavin_synthase-like_b-brl"/>
</dbReference>
<dbReference type="InterPro" id="IPR050607">
    <property type="entry name" value="NOS"/>
</dbReference>
<dbReference type="SUPFAM" id="SSF52343">
    <property type="entry name" value="Ferredoxin reductase-like, C-terminal NADP-linked domain"/>
    <property type="match status" value="1"/>
</dbReference>
<proteinExistence type="inferred from homology"/>
<reference evidence="21" key="2">
    <citation type="submission" date="2025-08" db="UniProtKB">
        <authorList>
            <consortium name="Ensembl"/>
        </authorList>
    </citation>
    <scope>IDENTIFICATION</scope>
</reference>
<dbReference type="Gene3D" id="3.40.50.80">
    <property type="entry name" value="Nucleotide-binding domain of ferredoxin-NADP reductase (FNR) module"/>
    <property type="match status" value="1"/>
</dbReference>
<dbReference type="GO" id="GO:0010181">
    <property type="term" value="F:FMN binding"/>
    <property type="evidence" value="ECO:0007669"/>
    <property type="project" value="InterPro"/>
</dbReference>
<keyword evidence="13 17" id="KW-0112">Calmodulin-binding</keyword>
<dbReference type="PRINTS" id="PR00369">
    <property type="entry name" value="FLAVODOXIN"/>
</dbReference>
<organism evidence="21 22">
    <name type="scientific">Scleropages formosus</name>
    <name type="common">Asian bonytongue</name>
    <name type="synonym">Osteoglossum formosum</name>
    <dbReference type="NCBI Taxonomy" id="113540"/>
    <lineage>
        <taxon>Eukaryota</taxon>
        <taxon>Metazoa</taxon>
        <taxon>Chordata</taxon>
        <taxon>Craniata</taxon>
        <taxon>Vertebrata</taxon>
        <taxon>Euteleostomi</taxon>
        <taxon>Actinopterygii</taxon>
        <taxon>Neopterygii</taxon>
        <taxon>Teleostei</taxon>
        <taxon>Osteoglossocephala</taxon>
        <taxon>Osteoglossomorpha</taxon>
        <taxon>Osteoglossiformes</taxon>
        <taxon>Osteoglossidae</taxon>
        <taxon>Scleropages</taxon>
    </lineage>
</organism>
<dbReference type="InterPro" id="IPR001709">
    <property type="entry name" value="Flavoprot_Pyr_Nucl_cyt_Rdtase"/>
</dbReference>
<dbReference type="SUPFAM" id="SSF63380">
    <property type="entry name" value="Riboflavin synthase domain-like"/>
    <property type="match status" value="1"/>
</dbReference>
<evidence type="ECO:0000259" key="20">
    <source>
        <dbReference type="PROSITE" id="PS51384"/>
    </source>
</evidence>
<dbReference type="Pfam" id="PF00258">
    <property type="entry name" value="Flavodoxin_1"/>
    <property type="match status" value="1"/>
</dbReference>
<comment type="cofactor">
    <cofactor evidence="17">
        <name>FAD</name>
        <dbReference type="ChEBI" id="CHEBI:57692"/>
    </cofactor>
    <text evidence="17">Binds 1 FAD.</text>
</comment>
<dbReference type="FunFam" id="3.40.50.80:FF:000003">
    <property type="entry name" value="Nitric oxide synthase"/>
    <property type="match status" value="1"/>
</dbReference>
<dbReference type="EC" id="1.14.13.39" evidence="17"/>
<dbReference type="Gene3D" id="2.40.30.10">
    <property type="entry name" value="Translation factors"/>
    <property type="match status" value="1"/>
</dbReference>
<comment type="subcellular location">
    <subcellularLocation>
        <location evidence="3">Cytoplasm</location>
        <location evidence="3">Cytosol</location>
    </subcellularLocation>
</comment>
<dbReference type="GO" id="GO:0004517">
    <property type="term" value="F:nitric-oxide synthase activity"/>
    <property type="evidence" value="ECO:0007669"/>
    <property type="project" value="UniProtKB-EC"/>
</dbReference>
<evidence type="ECO:0000256" key="12">
    <source>
        <dbReference type="ARBA" id="ARBA00022857"/>
    </source>
</evidence>
<dbReference type="InterPro" id="IPR012144">
    <property type="entry name" value="NOS_euk"/>
</dbReference>
<evidence type="ECO:0000256" key="18">
    <source>
        <dbReference type="PIRSR" id="PIRSR000333-1"/>
    </source>
</evidence>
<reference evidence="21" key="3">
    <citation type="submission" date="2025-09" db="UniProtKB">
        <authorList>
            <consortium name="Ensembl"/>
        </authorList>
    </citation>
    <scope>IDENTIFICATION</scope>
</reference>
<reference evidence="21 22" key="1">
    <citation type="submission" date="2019-04" db="EMBL/GenBank/DDBJ databases">
        <authorList>
            <consortium name="Wellcome Sanger Institute Data Sharing"/>
        </authorList>
    </citation>
    <scope>NUCLEOTIDE SEQUENCE [LARGE SCALE GENOMIC DNA]</scope>
</reference>
<comment type="function">
    <text evidence="17">Produces nitric oxide (NO) which is a messenger molecule with diverse functions.</text>
</comment>
<dbReference type="Gene3D" id="1.20.990.10">
    <property type="entry name" value="NADPH-cytochrome p450 Reductase, Chain A, domain 3"/>
    <property type="match status" value="1"/>
</dbReference>
<dbReference type="InterPro" id="IPR044940">
    <property type="entry name" value="NOS_dom_2"/>
</dbReference>
<dbReference type="InterPro" id="IPR001433">
    <property type="entry name" value="OxRdtase_FAD/NAD-bd"/>
</dbReference>
<comment type="cofactor">
    <cofactor evidence="2 17">
        <name>heme b</name>
        <dbReference type="ChEBI" id="CHEBI:60344"/>
    </cofactor>
</comment>
<keyword evidence="6 17" id="KW-0349">Heme</keyword>
<dbReference type="PROSITE" id="PS50902">
    <property type="entry name" value="FLAVODOXIN_LIKE"/>
    <property type="match status" value="1"/>
</dbReference>
<dbReference type="InterPro" id="IPR044944">
    <property type="entry name" value="NOS_dom_3"/>
</dbReference>
<dbReference type="Gene3D" id="3.40.50.360">
    <property type="match status" value="1"/>
</dbReference>
<dbReference type="InterPro" id="IPR017927">
    <property type="entry name" value="FAD-bd_FR_type"/>
</dbReference>
<dbReference type="Pfam" id="PF00175">
    <property type="entry name" value="NAD_binding_1"/>
    <property type="match status" value="1"/>
</dbReference>